<dbReference type="AlphaFoldDB" id="A0A4U8UB28"/>
<dbReference type="Proteomes" id="UP000029857">
    <property type="component" value="Unassembled WGS sequence"/>
</dbReference>
<gene>
    <name evidence="1" type="ORF">LS79_008225</name>
</gene>
<evidence type="ECO:0000313" key="2">
    <source>
        <dbReference type="Proteomes" id="UP000029857"/>
    </source>
</evidence>
<dbReference type="EMBL" id="JRPJ02000032">
    <property type="protein sequence ID" value="TLE09297.1"/>
    <property type="molecule type" value="Genomic_DNA"/>
</dbReference>
<evidence type="ECO:0000313" key="1">
    <source>
        <dbReference type="EMBL" id="TLE09297.1"/>
    </source>
</evidence>
<proteinExistence type="predicted"/>
<comment type="caution">
    <text evidence="1">The sequence shown here is derived from an EMBL/GenBank/DDBJ whole genome shotgun (WGS) entry which is preliminary data.</text>
</comment>
<name>A0A4U8UB28_9HELI</name>
<reference evidence="1 2" key="1">
    <citation type="journal article" date="2014" name="Genome Announc.">
        <title>Draft genome sequences of eight enterohepatic helicobacter species isolated from both laboratory and wild rodents.</title>
        <authorList>
            <person name="Sheh A."/>
            <person name="Shen Z."/>
            <person name="Fox J.G."/>
        </authorList>
    </citation>
    <scope>NUCLEOTIDE SEQUENCE [LARGE SCALE GENOMIC DNA]</scope>
    <source>
        <strain evidence="1 2">ATCC 49320</strain>
    </source>
</reference>
<organism evidence="1 2">
    <name type="scientific">Helicobacter bilis</name>
    <dbReference type="NCBI Taxonomy" id="37372"/>
    <lineage>
        <taxon>Bacteria</taxon>
        <taxon>Pseudomonadati</taxon>
        <taxon>Campylobacterota</taxon>
        <taxon>Epsilonproteobacteria</taxon>
        <taxon>Campylobacterales</taxon>
        <taxon>Helicobacteraceae</taxon>
        <taxon>Helicobacter</taxon>
    </lineage>
</organism>
<protein>
    <submittedName>
        <fullName evidence="1">Uncharacterized protein</fullName>
    </submittedName>
</protein>
<accession>A0A4U8UB28</accession>
<dbReference type="RefSeq" id="WP_034580154.1">
    <property type="nucleotide sequence ID" value="NZ_CAMCCI010000097.1"/>
</dbReference>
<sequence length="104" mass="12058">MNKIVGVGLVKDSNKITIFAKDSSIIDSKHLEKNLGLDFNLPCDVYFYSLALRGGKEDMNKPRYFYGENGEVYISDERDNIEVLYNNARLCMTNYYYHAYSSLY</sequence>